<proteinExistence type="inferred from homology"/>
<dbReference type="InterPro" id="IPR029045">
    <property type="entry name" value="ClpP/crotonase-like_dom_sf"/>
</dbReference>
<dbReference type="Pfam" id="PF00378">
    <property type="entry name" value="ECH_1"/>
    <property type="match status" value="1"/>
</dbReference>
<gene>
    <name evidence="2" type="ORF">DM05_2973</name>
</gene>
<dbReference type="GO" id="GO:0003824">
    <property type="term" value="F:catalytic activity"/>
    <property type="evidence" value="ECO:0007669"/>
    <property type="project" value="UniProtKB-ARBA"/>
</dbReference>
<reference evidence="2 3" key="2">
    <citation type="submission" date="2017-10" db="EMBL/GenBank/DDBJ databases">
        <title>Bacterial endophytes that colonize and modify switchgrass growth.</title>
        <authorList>
            <person name="Debolt S."/>
        </authorList>
    </citation>
    <scope>NUCLEOTIDE SEQUENCE [LARGE SCALE GENOMIC DNA]</scope>
    <source>
        <strain evidence="2 3">A2-S9</strain>
    </source>
</reference>
<dbReference type="AlphaFoldDB" id="A0A7Z1GYG9"/>
<dbReference type="Gene3D" id="3.90.226.10">
    <property type="entry name" value="2-enoyl-CoA Hydratase, Chain A, domain 1"/>
    <property type="match status" value="1"/>
</dbReference>
<evidence type="ECO:0000313" key="2">
    <source>
        <dbReference type="EMBL" id="PFG72578.1"/>
    </source>
</evidence>
<accession>A0A7Z1GYG9</accession>
<name>A0A7Z1GYG9_9PSED</name>
<dbReference type="CDD" id="cd06558">
    <property type="entry name" value="crotonase-like"/>
    <property type="match status" value="1"/>
</dbReference>
<sequence>MTVEYQAIGEGILVVTLNRQERLNALDSQAKHELAEVWQRAQHDHAVRAIVLRGAGERAFCAGSDLKEIDATGETVSSDVLARALPGVGNDLSKPVVAALHGHTLGLGISLAIHCDFRIARHDTRFHFPEVQHGMLSGFSAITLPSLIGEAAALDIMLSARKFNAQEALAIGLVNQVVDDAYASALELAARLANHSSKAVEWTKTLLLAERKARLTRQMALVDQARQDVMLGRDAKV</sequence>
<evidence type="ECO:0000313" key="3">
    <source>
        <dbReference type="Proteomes" id="UP000221580"/>
    </source>
</evidence>
<dbReference type="RefSeq" id="WP_098479908.1">
    <property type="nucleotide sequence ID" value="NZ_PDJN01000001.1"/>
</dbReference>
<comment type="caution">
    <text evidence="2">The sequence shown here is derived from an EMBL/GenBank/DDBJ whole genome shotgun (WGS) entry which is preliminary data.</text>
</comment>
<comment type="similarity">
    <text evidence="1">Belongs to the enoyl-CoA hydratase/isomerase family.</text>
</comment>
<dbReference type="SUPFAM" id="SSF52096">
    <property type="entry name" value="ClpP/crotonase"/>
    <property type="match status" value="1"/>
</dbReference>
<reference evidence="2 3" key="1">
    <citation type="submission" date="2017-09" db="EMBL/GenBank/DDBJ databases">
        <authorList>
            <person name="DeBolt S."/>
            <person name="Huntemann M."/>
            <person name="Clum A."/>
            <person name="Pillay M."/>
            <person name="Palaniappan K."/>
            <person name="Varghese N."/>
            <person name="Mikhailova N."/>
            <person name="Stamatis D."/>
            <person name="Reddy T."/>
            <person name="Daum C."/>
            <person name="Shapiro N."/>
            <person name="Ivanova N."/>
            <person name="Kyrpides N."/>
            <person name="Woyke T."/>
        </authorList>
    </citation>
    <scope>NUCLEOTIDE SEQUENCE [LARGE SCALE GENOMIC DNA]</scope>
    <source>
        <strain evidence="2 3">A2-S9</strain>
    </source>
</reference>
<dbReference type="PANTHER" id="PTHR11941:SF54">
    <property type="entry name" value="ENOYL-COA HYDRATASE, MITOCHONDRIAL"/>
    <property type="match status" value="1"/>
</dbReference>
<dbReference type="InterPro" id="IPR001753">
    <property type="entry name" value="Enoyl-CoA_hydra/iso"/>
</dbReference>
<dbReference type="EMBL" id="PDJN01000001">
    <property type="protein sequence ID" value="PFG72578.1"/>
    <property type="molecule type" value="Genomic_DNA"/>
</dbReference>
<dbReference type="Proteomes" id="UP000221580">
    <property type="component" value="Unassembled WGS sequence"/>
</dbReference>
<dbReference type="PANTHER" id="PTHR11941">
    <property type="entry name" value="ENOYL-COA HYDRATASE-RELATED"/>
    <property type="match status" value="1"/>
</dbReference>
<evidence type="ECO:0000256" key="1">
    <source>
        <dbReference type="ARBA" id="ARBA00005254"/>
    </source>
</evidence>
<protein>
    <submittedName>
        <fullName evidence="2">E-phenylitaconyl-CoA hydratase</fullName>
    </submittedName>
</protein>
<dbReference type="GO" id="GO:0006635">
    <property type="term" value="P:fatty acid beta-oxidation"/>
    <property type="evidence" value="ECO:0007669"/>
    <property type="project" value="TreeGrafter"/>
</dbReference>
<organism evidence="2 3">
    <name type="scientific">Pseudomonas poae</name>
    <dbReference type="NCBI Taxonomy" id="200451"/>
    <lineage>
        <taxon>Bacteria</taxon>
        <taxon>Pseudomonadati</taxon>
        <taxon>Pseudomonadota</taxon>
        <taxon>Gammaproteobacteria</taxon>
        <taxon>Pseudomonadales</taxon>
        <taxon>Pseudomonadaceae</taxon>
        <taxon>Pseudomonas</taxon>
    </lineage>
</organism>